<sequence length="336" mass="36753">MHIYSIALSWLVVGLVSAELQLQDRSVEEDDQQDASPMIQQLIESDRKAQKSTEASKLLSSAVTSSTQSTTPENSEDDEGTDLPAAMPLTQSSTTMETSGEEGPGTDVEKTTQSSEGGNQEPAIEEVLKNNWRLLRALARKKNADFEEEVLQAENWMLLSLLEKKRAGMTTTTTEPSAEADNDKGDRETREFDDHQNETMSAQNSTMAASAVVETSTAHQAANVTDSTAAQRVGKGNFDEPSDNEDFSADVDEDTHEDDQVGEVIRQNWIKLSSAPSTATTTVLPSTSQLSTAITAPSQGAFLEDDEEEGAEEEVETTTKRSRLLWWRKAQLKSTK</sequence>
<feature type="compositionally biased region" description="Polar residues" evidence="1">
    <location>
        <begin position="34"/>
        <end position="43"/>
    </location>
</feature>
<feature type="compositionally biased region" description="Acidic residues" evidence="1">
    <location>
        <begin position="303"/>
        <end position="316"/>
    </location>
</feature>
<feature type="compositionally biased region" description="Polar residues" evidence="1">
    <location>
        <begin position="198"/>
        <end position="230"/>
    </location>
</feature>
<dbReference type="AlphaFoldDB" id="A0A1D1UWP9"/>
<feature type="compositionally biased region" description="Basic and acidic residues" evidence="1">
    <location>
        <begin position="181"/>
        <end position="197"/>
    </location>
</feature>
<feature type="region of interest" description="Disordered" evidence="1">
    <location>
        <begin position="26"/>
        <end position="124"/>
    </location>
</feature>
<feature type="signal peptide" evidence="2">
    <location>
        <begin position="1"/>
        <end position="18"/>
    </location>
</feature>
<feature type="region of interest" description="Disordered" evidence="1">
    <location>
        <begin position="168"/>
        <end position="259"/>
    </location>
</feature>
<organism evidence="3 4">
    <name type="scientific">Ramazzottius varieornatus</name>
    <name type="common">Water bear</name>
    <name type="synonym">Tardigrade</name>
    <dbReference type="NCBI Taxonomy" id="947166"/>
    <lineage>
        <taxon>Eukaryota</taxon>
        <taxon>Metazoa</taxon>
        <taxon>Ecdysozoa</taxon>
        <taxon>Tardigrada</taxon>
        <taxon>Eutardigrada</taxon>
        <taxon>Parachela</taxon>
        <taxon>Hypsibioidea</taxon>
        <taxon>Ramazzottiidae</taxon>
        <taxon>Ramazzottius</taxon>
    </lineage>
</organism>
<gene>
    <name evidence="3" type="primary">RvY_03897-1</name>
    <name evidence="3" type="synonym">RvY_03897.1</name>
    <name evidence="3" type="ORF">RvY_03897</name>
</gene>
<keyword evidence="2" id="KW-0732">Signal</keyword>
<feature type="chain" id="PRO_5008897716" evidence="2">
    <location>
        <begin position="19"/>
        <end position="336"/>
    </location>
</feature>
<name>A0A1D1UWP9_RAMVA</name>
<evidence type="ECO:0000256" key="1">
    <source>
        <dbReference type="SAM" id="MobiDB-lite"/>
    </source>
</evidence>
<reference evidence="3 4" key="1">
    <citation type="journal article" date="2016" name="Nat. Commun.">
        <title>Extremotolerant tardigrade genome and improved radiotolerance of human cultured cells by tardigrade-unique protein.</title>
        <authorList>
            <person name="Hashimoto T."/>
            <person name="Horikawa D.D."/>
            <person name="Saito Y."/>
            <person name="Kuwahara H."/>
            <person name="Kozuka-Hata H."/>
            <person name="Shin-I T."/>
            <person name="Minakuchi Y."/>
            <person name="Ohishi K."/>
            <person name="Motoyama A."/>
            <person name="Aizu T."/>
            <person name="Enomoto A."/>
            <person name="Kondo K."/>
            <person name="Tanaka S."/>
            <person name="Hara Y."/>
            <person name="Koshikawa S."/>
            <person name="Sagara H."/>
            <person name="Miura T."/>
            <person name="Yokobori S."/>
            <person name="Miyagawa K."/>
            <person name="Suzuki Y."/>
            <person name="Kubo T."/>
            <person name="Oyama M."/>
            <person name="Kohara Y."/>
            <person name="Fujiyama A."/>
            <person name="Arakawa K."/>
            <person name="Katayama T."/>
            <person name="Toyoda A."/>
            <person name="Kunieda T."/>
        </authorList>
    </citation>
    <scope>NUCLEOTIDE SEQUENCE [LARGE SCALE GENOMIC DNA]</scope>
    <source>
        <strain evidence="3 4">YOKOZUNA-1</strain>
    </source>
</reference>
<dbReference type="EMBL" id="BDGG01000002">
    <property type="protein sequence ID" value="GAU91687.1"/>
    <property type="molecule type" value="Genomic_DNA"/>
</dbReference>
<keyword evidence="4" id="KW-1185">Reference proteome</keyword>
<proteinExistence type="predicted"/>
<evidence type="ECO:0000256" key="2">
    <source>
        <dbReference type="SAM" id="SignalP"/>
    </source>
</evidence>
<comment type="caution">
    <text evidence="3">The sequence shown here is derived from an EMBL/GenBank/DDBJ whole genome shotgun (WGS) entry which is preliminary data.</text>
</comment>
<protein>
    <submittedName>
        <fullName evidence="3">Uncharacterized protein</fullName>
    </submittedName>
</protein>
<accession>A0A1D1UWP9</accession>
<feature type="compositionally biased region" description="Acidic residues" evidence="1">
    <location>
        <begin position="240"/>
        <end position="259"/>
    </location>
</feature>
<evidence type="ECO:0000313" key="3">
    <source>
        <dbReference type="EMBL" id="GAU91687.1"/>
    </source>
</evidence>
<evidence type="ECO:0000313" key="4">
    <source>
        <dbReference type="Proteomes" id="UP000186922"/>
    </source>
</evidence>
<feature type="compositionally biased region" description="Polar residues" evidence="1">
    <location>
        <begin position="89"/>
        <end position="98"/>
    </location>
</feature>
<feature type="region of interest" description="Disordered" evidence="1">
    <location>
        <begin position="300"/>
        <end position="320"/>
    </location>
</feature>
<dbReference type="Proteomes" id="UP000186922">
    <property type="component" value="Unassembled WGS sequence"/>
</dbReference>
<feature type="compositionally biased region" description="Low complexity" evidence="1">
    <location>
        <begin position="60"/>
        <end position="71"/>
    </location>
</feature>